<gene>
    <name evidence="1" type="ORF">GCM10009533_34050</name>
</gene>
<comment type="caution">
    <text evidence="1">The sequence shown here is derived from an EMBL/GenBank/DDBJ whole genome shotgun (WGS) entry which is preliminary data.</text>
</comment>
<proteinExistence type="predicted"/>
<dbReference type="EMBL" id="BAAAGS010000021">
    <property type="protein sequence ID" value="GAA0532147.1"/>
    <property type="molecule type" value="Genomic_DNA"/>
</dbReference>
<evidence type="ECO:0000313" key="1">
    <source>
        <dbReference type="EMBL" id="GAA0532147.1"/>
    </source>
</evidence>
<dbReference type="RefSeq" id="WP_009946597.1">
    <property type="nucleotide sequence ID" value="NZ_BAAAGS010000021.1"/>
</dbReference>
<reference evidence="1 2" key="1">
    <citation type="journal article" date="2019" name="Int. J. Syst. Evol. Microbiol.">
        <title>The Global Catalogue of Microorganisms (GCM) 10K type strain sequencing project: providing services to taxonomists for standard genome sequencing and annotation.</title>
        <authorList>
            <consortium name="The Broad Institute Genomics Platform"/>
            <consortium name="The Broad Institute Genome Sequencing Center for Infectious Disease"/>
            <person name="Wu L."/>
            <person name="Ma J."/>
        </authorList>
    </citation>
    <scope>NUCLEOTIDE SEQUENCE [LARGE SCALE GENOMIC DNA]</scope>
    <source>
        <strain evidence="1 2">JCM 10303</strain>
    </source>
</reference>
<accession>A0ABN1D2N4</accession>
<keyword evidence="2" id="KW-1185">Reference proteome</keyword>
<name>A0ABN1D2N4_SACER</name>
<protein>
    <recommendedName>
        <fullName evidence="3">Integral membrane protein</fullName>
    </recommendedName>
</protein>
<dbReference type="Proteomes" id="UP001500729">
    <property type="component" value="Unassembled WGS sequence"/>
</dbReference>
<organism evidence="1 2">
    <name type="scientific">Saccharopolyspora erythraea</name>
    <name type="common">Streptomyces erythraeus</name>
    <dbReference type="NCBI Taxonomy" id="1836"/>
    <lineage>
        <taxon>Bacteria</taxon>
        <taxon>Bacillati</taxon>
        <taxon>Actinomycetota</taxon>
        <taxon>Actinomycetes</taxon>
        <taxon>Pseudonocardiales</taxon>
        <taxon>Pseudonocardiaceae</taxon>
        <taxon>Saccharopolyspora</taxon>
    </lineage>
</organism>
<evidence type="ECO:0000313" key="2">
    <source>
        <dbReference type="Proteomes" id="UP001500729"/>
    </source>
</evidence>
<sequence>MGRRRGSASVALILLVLGVLGLAVVVLTGWPASVPVASEAAVRTRPVKATVISSEPCGARTSGDVVEVTVDGRTTRARLDGCGHTAGQQLDVRVPVDPGSDFVVRPAAEGDSGSGDTAAAQRLVWVLATLAGVAGGGYGLLVRPRSAVAG</sequence>
<evidence type="ECO:0008006" key="3">
    <source>
        <dbReference type="Google" id="ProtNLM"/>
    </source>
</evidence>